<dbReference type="InterPro" id="IPR036864">
    <property type="entry name" value="Zn2-C6_fun-type_DNA-bd_sf"/>
</dbReference>
<evidence type="ECO:0000256" key="5">
    <source>
        <dbReference type="SAM" id="MobiDB-lite"/>
    </source>
</evidence>
<feature type="compositionally biased region" description="Low complexity" evidence="5">
    <location>
        <begin position="94"/>
        <end position="120"/>
    </location>
</feature>
<dbReference type="Gene3D" id="4.10.240.10">
    <property type="entry name" value="Zn(2)-C6 fungal-type DNA-binding domain"/>
    <property type="match status" value="1"/>
</dbReference>
<dbReference type="GO" id="GO:0003677">
    <property type="term" value="F:DNA binding"/>
    <property type="evidence" value="ECO:0007669"/>
    <property type="project" value="UniProtKB-KW"/>
</dbReference>
<feature type="region of interest" description="Disordered" evidence="5">
    <location>
        <begin position="136"/>
        <end position="163"/>
    </location>
</feature>
<accession>A0A0D2IAE1</accession>
<gene>
    <name evidence="6" type="ORF">Z518_08772</name>
</gene>
<dbReference type="PANTHER" id="PTHR38791:SF5">
    <property type="entry name" value="TRANSCRIPTION FACTOR DBAG-RELATED"/>
    <property type="match status" value="1"/>
</dbReference>
<dbReference type="CDD" id="cd00067">
    <property type="entry name" value="GAL4"/>
    <property type="match status" value="1"/>
</dbReference>
<dbReference type="STRING" id="1442369.A0A0D2IAE1"/>
<dbReference type="GO" id="GO:0000981">
    <property type="term" value="F:DNA-binding transcription factor activity, RNA polymerase II-specific"/>
    <property type="evidence" value="ECO:0007669"/>
    <property type="project" value="InterPro"/>
</dbReference>
<feature type="region of interest" description="Disordered" evidence="5">
    <location>
        <begin position="86"/>
        <end position="123"/>
    </location>
</feature>
<dbReference type="GO" id="GO:0008270">
    <property type="term" value="F:zinc ion binding"/>
    <property type="evidence" value="ECO:0007669"/>
    <property type="project" value="InterPro"/>
</dbReference>
<dbReference type="InterPro" id="IPR053175">
    <property type="entry name" value="DHMBA_Reg_Transcription_Factor"/>
</dbReference>
<feature type="compositionally biased region" description="Polar residues" evidence="5">
    <location>
        <begin position="151"/>
        <end position="163"/>
    </location>
</feature>
<protein>
    <recommendedName>
        <fullName evidence="8">Zn(2)-C6 fungal-type domain-containing protein</fullName>
    </recommendedName>
</protein>
<proteinExistence type="predicted"/>
<evidence type="ECO:0000256" key="2">
    <source>
        <dbReference type="ARBA" id="ARBA00023125"/>
    </source>
</evidence>
<dbReference type="HOGENOM" id="CLU_013866_3_0_1"/>
<evidence type="ECO:0008006" key="8">
    <source>
        <dbReference type="Google" id="ProtNLM"/>
    </source>
</evidence>
<dbReference type="AlphaFoldDB" id="A0A0D2IAE1"/>
<evidence type="ECO:0000313" key="6">
    <source>
        <dbReference type="EMBL" id="KIX02829.1"/>
    </source>
</evidence>
<keyword evidence="4" id="KW-0539">Nucleus</keyword>
<name>A0A0D2IAE1_9EURO</name>
<reference evidence="6 7" key="1">
    <citation type="submission" date="2015-01" db="EMBL/GenBank/DDBJ databases">
        <title>The Genome Sequence of Rhinocladiella mackenzie CBS 650.93.</title>
        <authorList>
            <consortium name="The Broad Institute Genomics Platform"/>
            <person name="Cuomo C."/>
            <person name="de Hoog S."/>
            <person name="Gorbushina A."/>
            <person name="Stielow B."/>
            <person name="Teixiera M."/>
            <person name="Abouelleil A."/>
            <person name="Chapman S.B."/>
            <person name="Priest M."/>
            <person name="Young S.K."/>
            <person name="Wortman J."/>
            <person name="Nusbaum C."/>
            <person name="Birren B."/>
        </authorList>
    </citation>
    <scope>NUCLEOTIDE SEQUENCE [LARGE SCALE GENOMIC DNA]</scope>
    <source>
        <strain evidence="6 7">CBS 650.93</strain>
    </source>
</reference>
<keyword evidence="1" id="KW-0805">Transcription regulation</keyword>
<evidence type="ECO:0000256" key="4">
    <source>
        <dbReference type="ARBA" id="ARBA00023242"/>
    </source>
</evidence>
<feature type="compositionally biased region" description="Basic and acidic residues" evidence="5">
    <location>
        <begin position="136"/>
        <end position="150"/>
    </location>
</feature>
<evidence type="ECO:0000256" key="1">
    <source>
        <dbReference type="ARBA" id="ARBA00023015"/>
    </source>
</evidence>
<dbReference type="GeneID" id="25296843"/>
<dbReference type="PANTHER" id="PTHR38791">
    <property type="entry name" value="ZN(II)2CYS6 TRANSCRIPTION FACTOR (EUROFUNG)-RELATED-RELATED"/>
    <property type="match status" value="1"/>
</dbReference>
<keyword evidence="7" id="KW-1185">Reference proteome</keyword>
<keyword evidence="2" id="KW-0238">DNA-binding</keyword>
<organism evidence="6 7">
    <name type="scientific">Rhinocladiella mackenziei CBS 650.93</name>
    <dbReference type="NCBI Taxonomy" id="1442369"/>
    <lineage>
        <taxon>Eukaryota</taxon>
        <taxon>Fungi</taxon>
        <taxon>Dikarya</taxon>
        <taxon>Ascomycota</taxon>
        <taxon>Pezizomycotina</taxon>
        <taxon>Eurotiomycetes</taxon>
        <taxon>Chaetothyriomycetidae</taxon>
        <taxon>Chaetothyriales</taxon>
        <taxon>Herpotrichiellaceae</taxon>
        <taxon>Rhinocladiella</taxon>
    </lineage>
</organism>
<keyword evidence="3" id="KW-0804">Transcription</keyword>
<evidence type="ECO:0000256" key="3">
    <source>
        <dbReference type="ARBA" id="ARBA00023163"/>
    </source>
</evidence>
<sequence length="613" mass="69232">MVYYGPSAGCKACRTRRVKVFASQVPASSLLDLALRAILIAWQCDQTKPHCNNCTRRRQVCPGYADVFDGAHRNQNKVVIRRFEKENAAKEARSTSSSPSSEPSSDVTSTTSKSSAPTSTMNPNVPLQWIIYSAPREEPGSENSDSRPTEEASSTVATDVPFNNSMSMIPGTVKQDPQEASICFFFRHYTGTIYDQQTHNGFTNMWQPLYLRSSAFSPLRTATAAVAVNVSMMWCFRGCDTRPARSLFTKAIAATREAINNPSQSDMDELLMTILVFDLYDSLVLHYVPDASPYGKHKEGALALVKHRGISNYATDMSRALANSTRHALLDYSLSTRVPIPSGVEKYFDHPSLTFSKATHLDMLSISITNAQTRLWNLRRESPLLKSFSERRKEYEEIIAEAMRLDELIMTWKRGITDQYWIPQYVDREEVAPTIREAGFYGNRCPVWVDLSFSESWNIYYKRRIFILQMIRQAFADMPCLLNDAKSQSVLAKANSTLQLLVDSLCESVPFYIGDIMSPTNPMYSHGINFPYKIITNSQTGVTTSIPDSKSSYRIRAAASGGWMIFPYLVTIWRLAEPEDDAVPFVLREGQLDWVKGQVKRLQTIFLFCDPVW</sequence>
<dbReference type="InterPro" id="IPR001138">
    <property type="entry name" value="Zn2Cys6_DnaBD"/>
</dbReference>
<dbReference type="VEuPathDB" id="FungiDB:Z518_08772"/>
<dbReference type="Proteomes" id="UP000053617">
    <property type="component" value="Unassembled WGS sequence"/>
</dbReference>
<evidence type="ECO:0000313" key="7">
    <source>
        <dbReference type="Proteomes" id="UP000053617"/>
    </source>
</evidence>
<dbReference type="RefSeq" id="XP_013269965.1">
    <property type="nucleotide sequence ID" value="XM_013414511.1"/>
</dbReference>
<dbReference type="OrthoDB" id="2991872at2759"/>
<dbReference type="EMBL" id="KN847480">
    <property type="protein sequence ID" value="KIX02829.1"/>
    <property type="molecule type" value="Genomic_DNA"/>
</dbReference>